<reference evidence="1" key="2">
    <citation type="journal article" date="2015" name="Fish Shellfish Immunol.">
        <title>Early steps in the European eel (Anguilla anguilla)-Vibrio vulnificus interaction in the gills: Role of the RtxA13 toxin.</title>
        <authorList>
            <person name="Callol A."/>
            <person name="Pajuelo D."/>
            <person name="Ebbesson L."/>
            <person name="Teles M."/>
            <person name="MacKenzie S."/>
            <person name="Amaro C."/>
        </authorList>
    </citation>
    <scope>NUCLEOTIDE SEQUENCE</scope>
</reference>
<name>A0A0E9TT56_ANGAN</name>
<accession>A0A0E9TT56</accession>
<dbReference type="EMBL" id="GBXM01051920">
    <property type="protein sequence ID" value="JAH56657.1"/>
    <property type="molecule type" value="Transcribed_RNA"/>
</dbReference>
<proteinExistence type="predicted"/>
<protein>
    <submittedName>
        <fullName evidence="1">Uncharacterized protein</fullName>
    </submittedName>
</protein>
<evidence type="ECO:0000313" key="1">
    <source>
        <dbReference type="EMBL" id="JAH56657.1"/>
    </source>
</evidence>
<organism evidence="1">
    <name type="scientific">Anguilla anguilla</name>
    <name type="common">European freshwater eel</name>
    <name type="synonym">Muraena anguilla</name>
    <dbReference type="NCBI Taxonomy" id="7936"/>
    <lineage>
        <taxon>Eukaryota</taxon>
        <taxon>Metazoa</taxon>
        <taxon>Chordata</taxon>
        <taxon>Craniata</taxon>
        <taxon>Vertebrata</taxon>
        <taxon>Euteleostomi</taxon>
        <taxon>Actinopterygii</taxon>
        <taxon>Neopterygii</taxon>
        <taxon>Teleostei</taxon>
        <taxon>Anguilliformes</taxon>
        <taxon>Anguillidae</taxon>
        <taxon>Anguilla</taxon>
    </lineage>
</organism>
<dbReference type="AlphaFoldDB" id="A0A0E9TT56"/>
<sequence>MVAGTSQIHFFPTYIGLVLFEYISFPQQLWRVLSSWVRLGVGSSF</sequence>
<reference evidence="1" key="1">
    <citation type="submission" date="2014-11" db="EMBL/GenBank/DDBJ databases">
        <authorList>
            <person name="Amaro Gonzalez C."/>
        </authorList>
    </citation>
    <scope>NUCLEOTIDE SEQUENCE</scope>
</reference>